<dbReference type="UniPathway" id="UPA00196"/>
<feature type="transmembrane region" description="Helical" evidence="11">
    <location>
        <begin position="6"/>
        <end position="27"/>
    </location>
</feature>
<feature type="transmembrane region" description="Helical" evidence="11">
    <location>
        <begin position="408"/>
        <end position="427"/>
    </location>
</feature>
<dbReference type="CDD" id="cd16024">
    <property type="entry name" value="GPI_EPT_2"/>
    <property type="match status" value="1"/>
</dbReference>
<dbReference type="InterPro" id="IPR017850">
    <property type="entry name" value="Alkaline_phosphatase_core_sf"/>
</dbReference>
<reference evidence="13 14" key="1">
    <citation type="submission" date="2015-07" db="EMBL/GenBank/DDBJ databases">
        <title>The genome of Dufourea novaeangliae.</title>
        <authorList>
            <person name="Pan H."/>
            <person name="Kapheim K."/>
        </authorList>
    </citation>
    <scope>NUCLEOTIDE SEQUENCE [LARGE SCALE GENOMIC DNA]</scope>
    <source>
        <strain evidence="13">0120121106</strain>
        <tissue evidence="13">Whole body</tissue>
    </source>
</reference>
<evidence type="ECO:0000259" key="12">
    <source>
        <dbReference type="Pfam" id="PF19316"/>
    </source>
</evidence>
<comment type="pathway">
    <text evidence="2">Glycolipid biosynthesis; glycosylphosphatidylinositol-anchor biosynthesis.</text>
</comment>
<evidence type="ECO:0000256" key="7">
    <source>
        <dbReference type="ARBA" id="ARBA00022824"/>
    </source>
</evidence>
<dbReference type="GO" id="GO:0005789">
    <property type="term" value="C:endoplasmic reticulum membrane"/>
    <property type="evidence" value="ECO:0007669"/>
    <property type="project" value="UniProtKB-SubCell"/>
</dbReference>
<feature type="transmembrane region" description="Helical" evidence="11">
    <location>
        <begin position="803"/>
        <end position="821"/>
    </location>
</feature>
<feature type="transmembrane region" description="Helical" evidence="11">
    <location>
        <begin position="571"/>
        <end position="588"/>
    </location>
</feature>
<comment type="subcellular location">
    <subcellularLocation>
        <location evidence="1">Endoplasmic reticulum membrane</location>
        <topology evidence="1">Multi-pass membrane protein</topology>
    </subcellularLocation>
</comment>
<dbReference type="InterPro" id="IPR045687">
    <property type="entry name" value="PIGG/GPI7_C"/>
</dbReference>
<dbReference type="OrthoDB" id="272139at2759"/>
<dbReference type="InterPro" id="IPR039527">
    <property type="entry name" value="PIGG/GPI7"/>
</dbReference>
<keyword evidence="6 11" id="KW-0812">Transmembrane</keyword>
<evidence type="ECO:0000256" key="3">
    <source>
        <dbReference type="ARBA" id="ARBA00005315"/>
    </source>
</evidence>
<evidence type="ECO:0000313" key="14">
    <source>
        <dbReference type="Proteomes" id="UP000076502"/>
    </source>
</evidence>
<sequence length="830" mass="95146">VDASIVVLFYVLFIAPLSIVLFLYGFFPLINYDNTIATENDIPTFIENVRIKTDTLYQPMVKRVILMVIDALRWDFITGSIGKVAMPITSSLIANSSACLFQTKVHPPTVTMPRIKAITTGVIPSFIDVALNFGSKPVTGDNVLLQAKKYGYKSVFYGDETWLTLFPSVFERYDSTTSFIVTDFTEVDNNITRHLHKELHTKTDWSIMVLHYLGLDHIGHVHGPFSPLIKTKLKEMDNVIARIQSRVQEWNQNNDSSLFIICGDHGMKDSGGHGGSTMSETTVPFIAISGKCVQNNSHFTEVAQVDIASTLSTILGVPIPYSNLGSVFLDSLYNLPVSKKLYVLFYNAKQVFNHFQQLTDYKSEYAYQKYMEAIKLHIAWLNTKDHTNDITDDIVLSYKAALKGMKELLISSMIKYDFHLITVAIFFLSHETVNKMGKWFFPLGAFVHAISFGGSSFVEEEHQTWYFYWATLLILLLYNTATKFYSHLQFYRNYKQYSNAQNCIKLLLLMIGHRILRKLNSTGDKYAHLPDIAGVLVEQESMLGMTVMLATALILLMWLDFIHEDKKYKKYSLMFNLLMCICIYLRHMHNNNVIKVPLYPQSRGIYEVQIFWMLLAMNSVHYIYRLVSMIKYNRGIFLQTTLFFILRMWIMVTAMLHQPYNVILLPLQIIVSSLTGSIIKDNNAFVYAWIGNVFYFYQGNSNSLATIDVAAGYVGIQSYMPIVNGSLLIINTYSAPVLAYLLLVYYSVLQYPYDTHVIIKQVSKTYITWRLLPITIYTIIISIQRHHLFVWSVFSPKLLYEAVYSTVICVVIIIVLILITLQNAINNCHR</sequence>
<gene>
    <name evidence="13" type="ORF">WN55_04489</name>
</gene>
<evidence type="ECO:0000256" key="6">
    <source>
        <dbReference type="ARBA" id="ARBA00022692"/>
    </source>
</evidence>
<dbReference type="Proteomes" id="UP000076502">
    <property type="component" value="Unassembled WGS sequence"/>
</dbReference>
<dbReference type="PANTHER" id="PTHR23072">
    <property type="entry name" value="PHOSPHATIDYLINOSITOL GLYCAN-RELATED"/>
    <property type="match status" value="1"/>
</dbReference>
<feature type="transmembrane region" description="Helical" evidence="11">
    <location>
        <begin position="608"/>
        <end position="624"/>
    </location>
</feature>
<dbReference type="Gene3D" id="3.40.720.10">
    <property type="entry name" value="Alkaline Phosphatase, subunit A"/>
    <property type="match status" value="1"/>
</dbReference>
<organism evidence="13 14">
    <name type="scientific">Dufourea novaeangliae</name>
    <name type="common">Sweat bee</name>
    <dbReference type="NCBI Taxonomy" id="178035"/>
    <lineage>
        <taxon>Eukaryota</taxon>
        <taxon>Metazoa</taxon>
        <taxon>Ecdysozoa</taxon>
        <taxon>Arthropoda</taxon>
        <taxon>Hexapoda</taxon>
        <taxon>Insecta</taxon>
        <taxon>Pterygota</taxon>
        <taxon>Neoptera</taxon>
        <taxon>Endopterygota</taxon>
        <taxon>Hymenoptera</taxon>
        <taxon>Apocrita</taxon>
        <taxon>Aculeata</taxon>
        <taxon>Apoidea</taxon>
        <taxon>Anthophila</taxon>
        <taxon>Halictidae</taxon>
        <taxon>Rophitinae</taxon>
        <taxon>Dufourea</taxon>
    </lineage>
</organism>
<evidence type="ECO:0000256" key="1">
    <source>
        <dbReference type="ARBA" id="ARBA00004477"/>
    </source>
</evidence>
<accession>A0A154P0T9</accession>
<evidence type="ECO:0000256" key="4">
    <source>
        <dbReference type="ARBA" id="ARBA00022502"/>
    </source>
</evidence>
<evidence type="ECO:0000256" key="9">
    <source>
        <dbReference type="ARBA" id="ARBA00023136"/>
    </source>
</evidence>
<dbReference type="InterPro" id="IPR002591">
    <property type="entry name" value="Phosphodiest/P_Trfase"/>
</dbReference>
<comment type="similarity">
    <text evidence="3">Belongs to the PIGG/PIGN/PIGO family. PIGG subfamily.</text>
</comment>
<feature type="transmembrane region" description="Helical" evidence="11">
    <location>
        <begin position="767"/>
        <end position="783"/>
    </location>
</feature>
<evidence type="ECO:0000256" key="2">
    <source>
        <dbReference type="ARBA" id="ARBA00004687"/>
    </source>
</evidence>
<feature type="transmembrane region" description="Helical" evidence="11">
    <location>
        <begin position="439"/>
        <end position="458"/>
    </location>
</feature>
<dbReference type="GO" id="GO:0006506">
    <property type="term" value="P:GPI anchor biosynthetic process"/>
    <property type="evidence" value="ECO:0007669"/>
    <property type="project" value="UniProtKB-UniPathway"/>
</dbReference>
<dbReference type="STRING" id="178035.A0A154P0T9"/>
<keyword evidence="10" id="KW-0325">Glycoprotein</keyword>
<evidence type="ECO:0000256" key="10">
    <source>
        <dbReference type="ARBA" id="ARBA00023180"/>
    </source>
</evidence>
<dbReference type="InterPro" id="IPR037674">
    <property type="entry name" value="PIG-G_N"/>
</dbReference>
<evidence type="ECO:0000256" key="8">
    <source>
        <dbReference type="ARBA" id="ARBA00022989"/>
    </source>
</evidence>
<feature type="domain" description="GPI ethanolamine phosphate transferase 2 C-terminal" evidence="12">
    <location>
        <begin position="408"/>
        <end position="817"/>
    </location>
</feature>
<keyword evidence="5 13" id="KW-0808">Transferase</keyword>
<feature type="transmembrane region" description="Helical" evidence="11">
    <location>
        <begin position="727"/>
        <end position="746"/>
    </location>
</feature>
<dbReference type="SUPFAM" id="SSF53649">
    <property type="entry name" value="Alkaline phosphatase-like"/>
    <property type="match status" value="1"/>
</dbReference>
<evidence type="ECO:0000256" key="11">
    <source>
        <dbReference type="SAM" id="Phobius"/>
    </source>
</evidence>
<keyword evidence="8 11" id="KW-1133">Transmembrane helix</keyword>
<dbReference type="Pfam" id="PF19316">
    <property type="entry name" value="PIGO_PIGG"/>
    <property type="match status" value="1"/>
</dbReference>
<name>A0A154P0T9_DUFNO</name>
<keyword evidence="4" id="KW-0337">GPI-anchor biosynthesis</keyword>
<feature type="non-terminal residue" evidence="13">
    <location>
        <position position="1"/>
    </location>
</feature>
<dbReference type="Pfam" id="PF01663">
    <property type="entry name" value="Phosphodiest"/>
    <property type="match status" value="1"/>
</dbReference>
<keyword evidence="9 11" id="KW-0472">Membrane</keyword>
<dbReference type="EMBL" id="KQ434796">
    <property type="protein sequence ID" value="KZC05549.1"/>
    <property type="molecule type" value="Genomic_DNA"/>
</dbReference>
<keyword evidence="14" id="KW-1185">Reference proteome</keyword>
<protein>
    <submittedName>
        <fullName evidence="13">GPI ethanolamine phosphate transferase 2</fullName>
    </submittedName>
</protein>
<evidence type="ECO:0000313" key="13">
    <source>
        <dbReference type="EMBL" id="KZC05549.1"/>
    </source>
</evidence>
<dbReference type="GO" id="GO:0051267">
    <property type="term" value="F:CP2 mannose-ethanolamine phosphotransferase activity"/>
    <property type="evidence" value="ECO:0007669"/>
    <property type="project" value="TreeGrafter"/>
</dbReference>
<dbReference type="PANTHER" id="PTHR23072:SF0">
    <property type="entry name" value="GPI ETHANOLAMINE PHOSPHATE TRANSFERASE 2"/>
    <property type="match status" value="1"/>
</dbReference>
<feature type="transmembrane region" description="Helical" evidence="11">
    <location>
        <begin position="636"/>
        <end position="656"/>
    </location>
</feature>
<evidence type="ECO:0000256" key="5">
    <source>
        <dbReference type="ARBA" id="ARBA00022679"/>
    </source>
</evidence>
<keyword evidence="7" id="KW-0256">Endoplasmic reticulum</keyword>
<dbReference type="AlphaFoldDB" id="A0A154P0T9"/>
<proteinExistence type="inferred from homology"/>
<feature type="transmembrane region" description="Helical" evidence="11">
    <location>
        <begin position="465"/>
        <end position="485"/>
    </location>
</feature>
<feature type="transmembrane region" description="Helical" evidence="11">
    <location>
        <begin position="541"/>
        <end position="559"/>
    </location>
</feature>